<gene>
    <name evidence="10" type="primary">TPHA0G03300</name>
    <name evidence="10" type="ordered locus">TPHA_0G03300</name>
</gene>
<evidence type="ECO:0000313" key="11">
    <source>
        <dbReference type="Proteomes" id="UP000005666"/>
    </source>
</evidence>
<dbReference type="GO" id="GO:0019237">
    <property type="term" value="F:centromeric DNA binding"/>
    <property type="evidence" value="ECO:0007669"/>
    <property type="project" value="EnsemblFungi"/>
</dbReference>
<organism evidence="10 11">
    <name type="scientific">Tetrapisispora phaffii (strain ATCC 24235 / CBS 4417 / NBRC 1672 / NRRL Y-8282 / UCD 70-5)</name>
    <name type="common">Yeast</name>
    <name type="synonym">Fabospora phaffii</name>
    <dbReference type="NCBI Taxonomy" id="1071381"/>
    <lineage>
        <taxon>Eukaryota</taxon>
        <taxon>Fungi</taxon>
        <taxon>Dikarya</taxon>
        <taxon>Ascomycota</taxon>
        <taxon>Saccharomycotina</taxon>
        <taxon>Saccharomycetes</taxon>
        <taxon>Saccharomycetales</taxon>
        <taxon>Saccharomycetaceae</taxon>
        <taxon>Tetrapisispora</taxon>
    </lineage>
</organism>
<feature type="compositionally biased region" description="Basic and acidic residues" evidence="7">
    <location>
        <begin position="591"/>
        <end position="619"/>
    </location>
</feature>
<reference evidence="10 11" key="1">
    <citation type="journal article" date="2011" name="Proc. Natl. Acad. Sci. U.S.A.">
        <title>Evolutionary erosion of yeast sex chromosomes by mating-type switching accidents.</title>
        <authorList>
            <person name="Gordon J.L."/>
            <person name="Armisen D."/>
            <person name="Proux-Wera E."/>
            <person name="Oheigeartaigh S.S."/>
            <person name="Byrne K.P."/>
            <person name="Wolfe K.H."/>
        </authorList>
    </citation>
    <scope>NUCLEOTIDE SEQUENCE [LARGE SCALE GENOMIC DNA]</scope>
    <source>
        <strain evidence="11">ATCC 24235 / CBS 4417 / NBRC 1672 / NRRL Y-8282 / UCD 70-5</strain>
    </source>
</reference>
<dbReference type="GeneID" id="11535754"/>
<dbReference type="InterPro" id="IPR011051">
    <property type="entry name" value="RmlC_Cupin_sf"/>
</dbReference>
<dbReference type="InterPro" id="IPR025974">
    <property type="entry name" value="Mif2/CENP-C_cupin"/>
</dbReference>
<dbReference type="SUPFAM" id="SSF51182">
    <property type="entry name" value="RmlC-like cupins"/>
    <property type="match status" value="1"/>
</dbReference>
<dbReference type="EMBL" id="HE612862">
    <property type="protein sequence ID" value="CCE64170.1"/>
    <property type="molecule type" value="Genomic_DNA"/>
</dbReference>
<dbReference type="InterPro" id="IPR014710">
    <property type="entry name" value="RmlC-like_jellyroll"/>
</dbReference>
<evidence type="ECO:0000256" key="7">
    <source>
        <dbReference type="SAM" id="MobiDB-lite"/>
    </source>
</evidence>
<evidence type="ECO:0000256" key="3">
    <source>
        <dbReference type="ARBA" id="ARBA00023125"/>
    </source>
</evidence>
<dbReference type="InterPro" id="IPR028929">
    <property type="entry name" value="Mif2_N"/>
</dbReference>
<dbReference type="Proteomes" id="UP000005666">
    <property type="component" value="Chromosome 7"/>
</dbReference>
<feature type="compositionally biased region" description="Polar residues" evidence="7">
    <location>
        <begin position="211"/>
        <end position="220"/>
    </location>
</feature>
<dbReference type="GO" id="GO:0051315">
    <property type="term" value="P:attachment of mitotic spindle microtubules to kinetochore"/>
    <property type="evidence" value="ECO:0007669"/>
    <property type="project" value="TreeGrafter"/>
</dbReference>
<dbReference type="OMA" id="RDIHNIP"/>
<dbReference type="Gene3D" id="2.60.120.10">
    <property type="entry name" value="Jelly Rolls"/>
    <property type="match status" value="1"/>
</dbReference>
<dbReference type="Pfam" id="PF15624">
    <property type="entry name" value="Mif2_N"/>
    <property type="match status" value="1"/>
</dbReference>
<evidence type="ECO:0000259" key="8">
    <source>
        <dbReference type="Pfam" id="PF11699"/>
    </source>
</evidence>
<keyword evidence="11" id="KW-1185">Reference proteome</keyword>
<dbReference type="KEGG" id="tpf:TPHA_0G03300"/>
<feature type="region of interest" description="Disordered" evidence="7">
    <location>
        <begin position="244"/>
        <end position="266"/>
    </location>
</feature>
<comment type="similarity">
    <text evidence="2">Belongs to the CENP-C/MIF2 family.</text>
</comment>
<dbReference type="FunFam" id="2.60.120.10:FF:000033">
    <property type="entry name" value="Centromere protein C 1"/>
    <property type="match status" value="1"/>
</dbReference>
<evidence type="ECO:0000313" key="10">
    <source>
        <dbReference type="EMBL" id="CCE64170.1"/>
    </source>
</evidence>
<feature type="region of interest" description="Disordered" evidence="7">
    <location>
        <begin position="198"/>
        <end position="228"/>
    </location>
</feature>
<dbReference type="CDD" id="cd06993">
    <property type="entry name" value="cupin_CENP-C_C"/>
    <property type="match status" value="1"/>
</dbReference>
<evidence type="ECO:0000256" key="6">
    <source>
        <dbReference type="ARBA" id="ARBA00075033"/>
    </source>
</evidence>
<dbReference type="PANTHER" id="PTHR16684:SF11">
    <property type="entry name" value="CENTROMERE PROTEIN C"/>
    <property type="match status" value="1"/>
</dbReference>
<dbReference type="GO" id="GO:0051382">
    <property type="term" value="P:kinetochore assembly"/>
    <property type="evidence" value="ECO:0007669"/>
    <property type="project" value="EnsemblFungi"/>
</dbReference>
<feature type="domain" description="Mif2/CENP-C cupin" evidence="8">
    <location>
        <begin position="478"/>
        <end position="564"/>
    </location>
</feature>
<dbReference type="eggNOG" id="ENOG502S47H">
    <property type="taxonomic scope" value="Eukaryota"/>
</dbReference>
<sequence length="619" mass="71874">MDYMELGVRSRKTGINAKQNIERDEYSMENIDEFFNDDTETTINTNLNNHLPNRNELSSNGGVLTNPEAVDQASRFKIPKFPYMRSSISRRESSIHDFGNEASEITRQQREQNYADDYFPEDNIESNVDNNNNNTFSEEVIDKNETSSNDQDIVLPRPKYTPKNDELMGDEYTETIEQEIKLTPNKLRKADYRDVPELIADDENDDDLSRNETSFNTSDNAILENEIKDDSDYQFELLSEEDRDYVQEEVSSEEHADSGDDSFSSDDEYRIQDRANKHDASNVSIQLTNKKRRHSSFVTEDSDEEYIQSQAAAVLGNKEDETLDRNKIRRSNRIKVAPLEYWRNEKIVYKRKTTKPELEIEKIVTHDYVDEDEAEAEANRLEKQSKQQTTRTRPYNYVPTGKRRGRPRKPKDSDVFNPNKELLNDIKSGSVPNSQWLKRGILEANINVSDSSKNDEIVAFAPNLSQSEQVRETKDENFSLEVMFDKHKEHFASGMLKLPMFSKKKLSESYNTFMTFYVIQGVVEVTLSNNKFIVIEGSSFQVPAFNQYAFENKGMNEVKMFFVQVTVDDHFNEKEESPNLFQNEDDSSFDFENKSEDPKSKVKNQKSEVKINNDSKEEE</sequence>
<evidence type="ECO:0000259" key="9">
    <source>
        <dbReference type="Pfam" id="PF15624"/>
    </source>
</evidence>
<feature type="domain" description="Mif2 N-terminal" evidence="9">
    <location>
        <begin position="3"/>
        <end position="53"/>
    </location>
</feature>
<feature type="region of interest" description="Disordered" evidence="7">
    <location>
        <begin position="374"/>
        <end position="418"/>
    </location>
</feature>
<name>G8BW92_TETPH</name>
<evidence type="ECO:0000256" key="4">
    <source>
        <dbReference type="ARBA" id="ARBA00023242"/>
    </source>
</evidence>
<dbReference type="GO" id="GO:0044877">
    <property type="term" value="F:protein-containing complex binding"/>
    <property type="evidence" value="ECO:0007669"/>
    <property type="project" value="EnsemblFungi"/>
</dbReference>
<dbReference type="HOGENOM" id="CLU_403969_0_0_1"/>
<evidence type="ECO:0000256" key="1">
    <source>
        <dbReference type="ARBA" id="ARBA00004123"/>
    </source>
</evidence>
<keyword evidence="4" id="KW-0539">Nucleus</keyword>
<feature type="region of interest" description="Disordered" evidence="7">
    <location>
        <begin position="141"/>
        <end position="166"/>
    </location>
</feature>
<dbReference type="RefSeq" id="XP_003686604.1">
    <property type="nucleotide sequence ID" value="XM_003686556.1"/>
</dbReference>
<dbReference type="GO" id="GO:0007052">
    <property type="term" value="P:mitotic spindle organization"/>
    <property type="evidence" value="ECO:0007669"/>
    <property type="project" value="EnsemblFungi"/>
</dbReference>
<dbReference type="GO" id="GO:0000776">
    <property type="term" value="C:kinetochore"/>
    <property type="evidence" value="ECO:0007669"/>
    <property type="project" value="InterPro"/>
</dbReference>
<dbReference type="InterPro" id="IPR028386">
    <property type="entry name" value="CENP-C/Mif2/cnp3"/>
</dbReference>
<evidence type="ECO:0000256" key="2">
    <source>
        <dbReference type="ARBA" id="ARBA00010291"/>
    </source>
</evidence>
<protein>
    <recommendedName>
        <fullName evidence="6">CENP-C homolog</fullName>
    </recommendedName>
</protein>
<accession>G8BW92</accession>
<dbReference type="PANTHER" id="PTHR16684">
    <property type="entry name" value="CENTROMERE PROTEIN C"/>
    <property type="match status" value="1"/>
</dbReference>
<evidence type="ECO:0000256" key="5">
    <source>
        <dbReference type="ARBA" id="ARBA00057947"/>
    </source>
</evidence>
<proteinExistence type="inferred from homology"/>
<dbReference type="AlphaFoldDB" id="G8BW92"/>
<dbReference type="GO" id="GO:0005634">
    <property type="term" value="C:nucleus"/>
    <property type="evidence" value="ECO:0007669"/>
    <property type="project" value="UniProtKB-SubCell"/>
</dbReference>
<keyword evidence="3" id="KW-0238">DNA-binding</keyword>
<comment type="subcellular location">
    <subcellularLocation>
        <location evidence="1">Nucleus</location>
    </subcellularLocation>
</comment>
<dbReference type="GO" id="GO:0051455">
    <property type="term" value="P:spindle attachment to meiosis I kinetochore"/>
    <property type="evidence" value="ECO:0007669"/>
    <property type="project" value="TreeGrafter"/>
</dbReference>
<feature type="region of interest" description="Disordered" evidence="7">
    <location>
        <begin position="574"/>
        <end position="619"/>
    </location>
</feature>
<dbReference type="OrthoDB" id="1939643at2759"/>
<dbReference type="Pfam" id="PF11699">
    <property type="entry name" value="CENP-C_C"/>
    <property type="match status" value="1"/>
</dbReference>
<dbReference type="STRING" id="1071381.G8BW92"/>
<comment type="function">
    <text evidence="5">Component of the kinetochore, a multiprotein complex that assembles on centromeric DNA and attaches chromosomes to spindle microtubules, mediating chromosome segregation and sister chromatid segregation during meiosis and mitosis. Component of the inner kinetochore constitutive centromere-associated network (CCAN), which serves as a structural platform for outer kinetochore assembly.</text>
</comment>